<feature type="transmembrane region" description="Helical" evidence="6">
    <location>
        <begin position="154"/>
        <end position="171"/>
    </location>
</feature>
<evidence type="ECO:0000256" key="1">
    <source>
        <dbReference type="ARBA" id="ARBA00004127"/>
    </source>
</evidence>
<dbReference type="EMBL" id="JBHTHY010000003">
    <property type="protein sequence ID" value="MFD0796941.1"/>
    <property type="molecule type" value="Genomic_DNA"/>
</dbReference>
<feature type="transmembrane region" description="Helical" evidence="6">
    <location>
        <begin position="437"/>
        <end position="459"/>
    </location>
</feature>
<accession>A0ABW3B250</accession>
<keyword evidence="3 6" id="KW-1133">Transmembrane helix</keyword>
<dbReference type="PRINTS" id="PR01434">
    <property type="entry name" value="NADHDHGNASE5"/>
</dbReference>
<organism evidence="8 9">
    <name type="scientific">Maribacter chungangensis</name>
    <dbReference type="NCBI Taxonomy" id="1069117"/>
    <lineage>
        <taxon>Bacteria</taxon>
        <taxon>Pseudomonadati</taxon>
        <taxon>Bacteroidota</taxon>
        <taxon>Flavobacteriia</taxon>
        <taxon>Flavobacteriales</taxon>
        <taxon>Flavobacteriaceae</taxon>
        <taxon>Maribacter</taxon>
    </lineage>
</organism>
<keyword evidence="4 6" id="KW-0472">Membrane</keyword>
<feature type="transmembrane region" description="Helical" evidence="6">
    <location>
        <begin position="97"/>
        <end position="114"/>
    </location>
</feature>
<feature type="transmembrane region" description="Helical" evidence="6">
    <location>
        <begin position="375"/>
        <end position="393"/>
    </location>
</feature>
<feature type="transmembrane region" description="Helical" evidence="6">
    <location>
        <begin position="20"/>
        <end position="47"/>
    </location>
</feature>
<name>A0ABW3B250_9FLAO</name>
<evidence type="ECO:0000259" key="7">
    <source>
        <dbReference type="Pfam" id="PF00361"/>
    </source>
</evidence>
<dbReference type="PANTHER" id="PTHR42829">
    <property type="entry name" value="NADH-UBIQUINONE OXIDOREDUCTASE CHAIN 5"/>
    <property type="match status" value="1"/>
</dbReference>
<feature type="transmembrane region" description="Helical" evidence="6">
    <location>
        <begin position="405"/>
        <end position="425"/>
    </location>
</feature>
<evidence type="ECO:0000256" key="3">
    <source>
        <dbReference type="ARBA" id="ARBA00022989"/>
    </source>
</evidence>
<comment type="subcellular location">
    <subcellularLocation>
        <location evidence="1">Endomembrane system</location>
        <topology evidence="1">Multi-pass membrane protein</topology>
    </subcellularLocation>
    <subcellularLocation>
        <location evidence="5">Membrane</location>
        <topology evidence="5">Multi-pass membrane protein</topology>
    </subcellularLocation>
</comment>
<feature type="domain" description="NADH:quinone oxidoreductase/Mrp antiporter transmembrane" evidence="7">
    <location>
        <begin position="114"/>
        <end position="329"/>
    </location>
</feature>
<evidence type="ECO:0000256" key="2">
    <source>
        <dbReference type="ARBA" id="ARBA00022692"/>
    </source>
</evidence>
<feature type="transmembrane region" description="Helical" evidence="6">
    <location>
        <begin position="191"/>
        <end position="213"/>
    </location>
</feature>
<feature type="transmembrane region" description="Helical" evidence="6">
    <location>
        <begin position="288"/>
        <end position="313"/>
    </location>
</feature>
<sequence length="492" mass="54055">MENSLQGTKNMYVPEKPESILPATVSKITTVVLWSLFVANVICLIYFFPNVPEWKYENIFRLNGFTVLIWTTVTFFGALVSTYAGNYLKGFRYHSKFMMLCLGFTGSVMLFVVSDHVAPLLFSWLIMGVFMSRLIGVDTQWGEAREASKFSQKYFLTGTIFFGTGVLLLAFQSGKFTVSGIVASLDGLPVYITSTAVACIIIAAIVQSAIYPFHRWLLSAMTAPTPASALMHAGFVNGAGILLTLFSTLLFATNTLDLLFVIGGLTAVIAQFTKLLQVNVKQKLACSTIAQMGFMIMQCGLGFFNAAVAHLILHGFYKAYLFLASGEEIAHGKPQKVPHITIKPFQALAVLFFGALGALLFTMLTGKGTAIDSSIFLTLIVAITVGQVTYNIVKEKSLSIVQKIFLPPILFIAGVGVYALIYNGVTLLMADMPMVEVSLPLTMVQVIFGAVFLVGFFVMKLGIYRNVPWIYVKLMNISQPYKKSILFYKSKS</sequence>
<evidence type="ECO:0000256" key="4">
    <source>
        <dbReference type="ARBA" id="ARBA00023136"/>
    </source>
</evidence>
<dbReference type="Proteomes" id="UP001597012">
    <property type="component" value="Unassembled WGS sequence"/>
</dbReference>
<keyword evidence="9" id="KW-1185">Reference proteome</keyword>
<dbReference type="PANTHER" id="PTHR42829:SF1">
    <property type="entry name" value="INORGANIC CARBON TRANSPORTER SUBUNIT DABB-RELATED"/>
    <property type="match status" value="1"/>
</dbReference>
<protein>
    <submittedName>
        <fullName evidence="8">Proton-conducting transporter membrane subunit</fullName>
    </submittedName>
</protein>
<feature type="transmembrane region" description="Helical" evidence="6">
    <location>
        <begin position="345"/>
        <end position="363"/>
    </location>
</feature>
<feature type="transmembrane region" description="Helical" evidence="6">
    <location>
        <begin position="234"/>
        <end position="252"/>
    </location>
</feature>
<dbReference type="InterPro" id="IPR003945">
    <property type="entry name" value="NU5C-like"/>
</dbReference>
<evidence type="ECO:0000256" key="5">
    <source>
        <dbReference type="RuleBase" id="RU000320"/>
    </source>
</evidence>
<dbReference type="RefSeq" id="WP_379932927.1">
    <property type="nucleotide sequence ID" value="NZ_JBHTHY010000003.1"/>
</dbReference>
<reference evidence="9" key="1">
    <citation type="journal article" date="2019" name="Int. J. Syst. Evol. Microbiol.">
        <title>The Global Catalogue of Microorganisms (GCM) 10K type strain sequencing project: providing services to taxonomists for standard genome sequencing and annotation.</title>
        <authorList>
            <consortium name="The Broad Institute Genomics Platform"/>
            <consortium name="The Broad Institute Genome Sequencing Center for Infectious Disease"/>
            <person name="Wu L."/>
            <person name="Ma J."/>
        </authorList>
    </citation>
    <scope>NUCLEOTIDE SEQUENCE [LARGE SCALE GENOMIC DNA]</scope>
    <source>
        <strain evidence="9">CCUG 61948</strain>
    </source>
</reference>
<keyword evidence="2 5" id="KW-0812">Transmembrane</keyword>
<evidence type="ECO:0000313" key="8">
    <source>
        <dbReference type="EMBL" id="MFD0796941.1"/>
    </source>
</evidence>
<evidence type="ECO:0000313" key="9">
    <source>
        <dbReference type="Proteomes" id="UP001597012"/>
    </source>
</evidence>
<feature type="transmembrane region" description="Helical" evidence="6">
    <location>
        <begin position="258"/>
        <end position="276"/>
    </location>
</feature>
<evidence type="ECO:0000256" key="6">
    <source>
        <dbReference type="SAM" id="Phobius"/>
    </source>
</evidence>
<dbReference type="InterPro" id="IPR001750">
    <property type="entry name" value="ND/Mrp_TM"/>
</dbReference>
<gene>
    <name evidence="8" type="ORF">ACFQZJ_05685</name>
</gene>
<dbReference type="Pfam" id="PF00361">
    <property type="entry name" value="Proton_antipo_M"/>
    <property type="match status" value="1"/>
</dbReference>
<proteinExistence type="predicted"/>
<comment type="caution">
    <text evidence="8">The sequence shown here is derived from an EMBL/GenBank/DDBJ whole genome shotgun (WGS) entry which is preliminary data.</text>
</comment>
<feature type="transmembrane region" description="Helical" evidence="6">
    <location>
        <begin position="67"/>
        <end position="85"/>
    </location>
</feature>